<keyword evidence="5" id="KW-0547">Nucleotide-binding</keyword>
<keyword evidence="9" id="KW-0472">Membrane</keyword>
<protein>
    <recommendedName>
        <fullName evidence="2">histidine kinase</fullName>
        <ecNumber evidence="2">2.7.13.3</ecNumber>
    </recommendedName>
</protein>
<name>A0A6S6TI87_9BACT</name>
<dbReference type="InterPro" id="IPR003661">
    <property type="entry name" value="HisK_dim/P_dom"/>
</dbReference>
<feature type="domain" description="Histidine kinase" evidence="10">
    <location>
        <begin position="228"/>
        <end position="427"/>
    </location>
</feature>
<dbReference type="GO" id="GO:0005524">
    <property type="term" value="F:ATP binding"/>
    <property type="evidence" value="ECO:0007669"/>
    <property type="project" value="UniProtKB-KW"/>
</dbReference>
<evidence type="ECO:0000256" key="5">
    <source>
        <dbReference type="ARBA" id="ARBA00022741"/>
    </source>
</evidence>
<dbReference type="InterPro" id="IPR011623">
    <property type="entry name" value="7TMR_DISM_rcpt_extracell_dom1"/>
</dbReference>
<dbReference type="SMART" id="SM00387">
    <property type="entry name" value="HATPase_c"/>
    <property type="match status" value="1"/>
</dbReference>
<feature type="transmembrane region" description="Helical" evidence="9">
    <location>
        <begin position="148"/>
        <end position="164"/>
    </location>
</feature>
<proteinExistence type="predicted"/>
<dbReference type="Pfam" id="PF07695">
    <property type="entry name" value="7TMR-DISM_7TM"/>
    <property type="match status" value="1"/>
</dbReference>
<dbReference type="InterPro" id="IPR036890">
    <property type="entry name" value="HATPase_C_sf"/>
</dbReference>
<keyword evidence="6" id="KW-0418">Kinase</keyword>
<evidence type="ECO:0000256" key="4">
    <source>
        <dbReference type="ARBA" id="ARBA00022679"/>
    </source>
</evidence>
<sequence>MNLFIFFMGMAFGLILMTSIYNAVLYYYNREKAFLYYALMQIGMLGSLFYEQDIILSIIPSHIESDVVFASISLFTFFFIVMFSNRFLSISPHLKEHVKTIRFILMFIVLDFLFYPYSLTFDFGVYLFIFSYLVYLAYLRVKQGSISSRFYLVGWGVFFFFVLSDEFIDVHIEEVLFNPMIVGSVLEAIILAIALSYQINERKKEQESQKQLLIHQSKLASMGEMLGNIAHQWRQPLTRLSYTFMNIEYSEKQIERSQLVNEGTQQLEFMSQTIDDFTNFYAPAKEKENFMLAQELQNILELVHHDEIEINVDIKEDSTLFNYKNEFKQVLLNLIVNAKDVLETRKINNPQIFIIIDKNTLSLEDNAGGINLENIEKIFEPYFTTKELGLGIGLYMSKLIIEKNMGGRLSVENTDKGALFTIVFLNK</sequence>
<evidence type="ECO:0000256" key="3">
    <source>
        <dbReference type="ARBA" id="ARBA00022553"/>
    </source>
</evidence>
<feature type="transmembrane region" description="Helical" evidence="9">
    <location>
        <begin position="70"/>
        <end position="88"/>
    </location>
</feature>
<dbReference type="GO" id="GO:0000155">
    <property type="term" value="F:phosphorelay sensor kinase activity"/>
    <property type="evidence" value="ECO:0007669"/>
    <property type="project" value="InterPro"/>
</dbReference>
<dbReference type="Pfam" id="PF02518">
    <property type="entry name" value="HATPase_c"/>
    <property type="match status" value="1"/>
</dbReference>
<dbReference type="SUPFAM" id="SSF47384">
    <property type="entry name" value="Homodimeric domain of signal transducing histidine kinase"/>
    <property type="match status" value="1"/>
</dbReference>
<keyword evidence="9" id="KW-1133">Transmembrane helix</keyword>
<evidence type="ECO:0000256" key="8">
    <source>
        <dbReference type="ARBA" id="ARBA00023012"/>
    </source>
</evidence>
<reference evidence="11" key="1">
    <citation type="submission" date="2020-01" db="EMBL/GenBank/DDBJ databases">
        <authorList>
            <person name="Meier V. D."/>
            <person name="Meier V D."/>
        </authorList>
    </citation>
    <scope>NUCLEOTIDE SEQUENCE</scope>
    <source>
        <strain evidence="11">HLG_WM_MAG_01</strain>
    </source>
</reference>
<evidence type="ECO:0000259" key="10">
    <source>
        <dbReference type="PROSITE" id="PS50109"/>
    </source>
</evidence>
<keyword evidence="4" id="KW-0808">Transferase</keyword>
<dbReference type="PRINTS" id="PR00344">
    <property type="entry name" value="BCTRLSENSOR"/>
</dbReference>
<comment type="catalytic activity">
    <reaction evidence="1">
        <text>ATP + protein L-histidine = ADP + protein N-phospho-L-histidine.</text>
        <dbReference type="EC" id="2.7.13.3"/>
    </reaction>
</comment>
<evidence type="ECO:0000256" key="7">
    <source>
        <dbReference type="ARBA" id="ARBA00022840"/>
    </source>
</evidence>
<evidence type="ECO:0000313" key="11">
    <source>
        <dbReference type="EMBL" id="CAA6819044.1"/>
    </source>
</evidence>
<dbReference type="EMBL" id="CACVAS010000107">
    <property type="protein sequence ID" value="CAA6819044.1"/>
    <property type="molecule type" value="Genomic_DNA"/>
</dbReference>
<keyword evidence="8" id="KW-0902">Two-component regulatory system</keyword>
<dbReference type="InterPro" id="IPR004358">
    <property type="entry name" value="Sig_transdc_His_kin-like_C"/>
</dbReference>
<gene>
    <name evidence="11" type="ORF">HELGO_WM488</name>
</gene>
<keyword evidence="3" id="KW-0597">Phosphoprotein</keyword>
<keyword evidence="7" id="KW-0067">ATP-binding</keyword>
<dbReference type="InterPro" id="IPR036097">
    <property type="entry name" value="HisK_dim/P_sf"/>
</dbReference>
<evidence type="ECO:0000256" key="6">
    <source>
        <dbReference type="ARBA" id="ARBA00022777"/>
    </source>
</evidence>
<accession>A0A6S6TI87</accession>
<evidence type="ECO:0000256" key="9">
    <source>
        <dbReference type="SAM" id="Phobius"/>
    </source>
</evidence>
<feature type="transmembrane region" description="Helical" evidence="9">
    <location>
        <begin position="176"/>
        <end position="197"/>
    </location>
</feature>
<keyword evidence="9" id="KW-0812">Transmembrane</keyword>
<evidence type="ECO:0000256" key="1">
    <source>
        <dbReference type="ARBA" id="ARBA00000085"/>
    </source>
</evidence>
<dbReference type="SUPFAM" id="SSF55874">
    <property type="entry name" value="ATPase domain of HSP90 chaperone/DNA topoisomerase II/histidine kinase"/>
    <property type="match status" value="1"/>
</dbReference>
<dbReference type="PROSITE" id="PS50109">
    <property type="entry name" value="HIS_KIN"/>
    <property type="match status" value="1"/>
</dbReference>
<dbReference type="Gene3D" id="3.30.565.10">
    <property type="entry name" value="Histidine kinase-like ATPase, C-terminal domain"/>
    <property type="match status" value="1"/>
</dbReference>
<dbReference type="AlphaFoldDB" id="A0A6S6TI87"/>
<dbReference type="PANTHER" id="PTHR43065:SF46">
    <property type="entry name" value="C4-DICARBOXYLATE TRANSPORT SENSOR PROTEIN DCTB"/>
    <property type="match status" value="1"/>
</dbReference>
<dbReference type="Gene3D" id="1.10.287.130">
    <property type="match status" value="1"/>
</dbReference>
<feature type="transmembrane region" description="Helical" evidence="9">
    <location>
        <begin position="6"/>
        <end position="27"/>
    </location>
</feature>
<dbReference type="EC" id="2.7.13.3" evidence="2"/>
<evidence type="ECO:0000256" key="2">
    <source>
        <dbReference type="ARBA" id="ARBA00012438"/>
    </source>
</evidence>
<feature type="transmembrane region" description="Helical" evidence="9">
    <location>
        <begin position="34"/>
        <end position="50"/>
    </location>
</feature>
<dbReference type="CDD" id="cd00082">
    <property type="entry name" value="HisKA"/>
    <property type="match status" value="1"/>
</dbReference>
<dbReference type="PANTHER" id="PTHR43065">
    <property type="entry name" value="SENSOR HISTIDINE KINASE"/>
    <property type="match status" value="1"/>
</dbReference>
<dbReference type="InterPro" id="IPR005467">
    <property type="entry name" value="His_kinase_dom"/>
</dbReference>
<feature type="transmembrane region" description="Helical" evidence="9">
    <location>
        <begin position="100"/>
        <end position="117"/>
    </location>
</feature>
<dbReference type="InterPro" id="IPR003594">
    <property type="entry name" value="HATPase_dom"/>
</dbReference>
<feature type="transmembrane region" description="Helical" evidence="9">
    <location>
        <begin position="123"/>
        <end position="141"/>
    </location>
</feature>
<organism evidence="11">
    <name type="scientific">uncultured Sulfurovum sp</name>
    <dbReference type="NCBI Taxonomy" id="269237"/>
    <lineage>
        <taxon>Bacteria</taxon>
        <taxon>Pseudomonadati</taxon>
        <taxon>Campylobacterota</taxon>
        <taxon>Epsilonproteobacteria</taxon>
        <taxon>Campylobacterales</taxon>
        <taxon>Sulfurovaceae</taxon>
        <taxon>Sulfurovum</taxon>
        <taxon>environmental samples</taxon>
    </lineage>
</organism>